<gene>
    <name evidence="3" type="ORF">A2227_06890</name>
</gene>
<name>A0A1F5SEM0_9BACT</name>
<dbReference type="PANTHER" id="PTHR35149:SF1">
    <property type="entry name" value="DUF5655 DOMAIN-CONTAINING PROTEIN"/>
    <property type="match status" value="1"/>
</dbReference>
<evidence type="ECO:0000313" key="3">
    <source>
        <dbReference type="EMBL" id="OGF25046.1"/>
    </source>
</evidence>
<sequence length="598" mass="70365">MASFDEKSTGNKTFEKLRKKFEFFCLPKNQRPYVWTKDKVTKLFNNIMENESGYYIGNILSQKINSSDSVEIIDGQQRIITIILCLSALRNVLIEIAKKSDKILSTKIREYAKNIDSYYLKYLPSGNTDTQEIKIKIHKENIHNILEKIILKKEEFKTKADLDNLDDNEKHIVNIYKHVFKLLHEHISNNQRIELSKENSSKYFKKAKEIKEKIVNAQFILIVCEKNNDIFNMFEGLNATGQALNQIDLVKNVVMSYCKTPKYEQRIESLWYELESLFEETDYKLFEKFLRYYWISKNGYIRGSEVFSSIKQAVENEDERGITILIGELIDNAKIYLALRRNDQVNELRKISKNKISIESVKKIEKYQHLGLDQVYGVLLSLVNRYLSDSSLTEKIFNNELDKLWIFALRAKIIGVIPSKYERGFASQCKKIKEFQGNDYNKLSDQFYKDLKILVESDEEFKKNFCDDIKYSKDNKLTTILLNDIRKHQDKTNSKYGYDEVSREHILDRDPKNWNLKKADVKNFVNNIGNLTLFDKNENGKLNDASPDKKMEAYKNDIFIMNKDIERKYRDNFLTDPEEAIHKRGADLAEIANVIYRI</sequence>
<feature type="domain" description="GmrSD restriction endonucleases N-terminal" evidence="1">
    <location>
        <begin position="17"/>
        <end position="254"/>
    </location>
</feature>
<protein>
    <recommendedName>
        <fullName evidence="5">DUF262 domain-containing protein</fullName>
    </recommendedName>
</protein>
<dbReference type="STRING" id="1797994.A2227_06890"/>
<dbReference type="Pfam" id="PF07510">
    <property type="entry name" value="GmrSD_C"/>
    <property type="match status" value="1"/>
</dbReference>
<dbReference type="AlphaFoldDB" id="A0A1F5SEM0"/>
<reference evidence="3 4" key="1">
    <citation type="journal article" date="2016" name="Nat. Commun.">
        <title>Thousands of microbial genomes shed light on interconnected biogeochemical processes in an aquifer system.</title>
        <authorList>
            <person name="Anantharaman K."/>
            <person name="Brown C.T."/>
            <person name="Hug L.A."/>
            <person name="Sharon I."/>
            <person name="Castelle C.J."/>
            <person name="Probst A.J."/>
            <person name="Thomas B.C."/>
            <person name="Singh A."/>
            <person name="Wilkins M.J."/>
            <person name="Karaoz U."/>
            <person name="Brodie E.L."/>
            <person name="Williams K.H."/>
            <person name="Hubbard S.S."/>
            <person name="Banfield J.F."/>
        </authorList>
    </citation>
    <scope>NUCLEOTIDE SEQUENCE [LARGE SCALE GENOMIC DNA]</scope>
</reference>
<comment type="caution">
    <text evidence="3">The sequence shown here is derived from an EMBL/GenBank/DDBJ whole genome shotgun (WGS) entry which is preliminary data.</text>
</comment>
<dbReference type="InterPro" id="IPR004919">
    <property type="entry name" value="GmrSD_N"/>
</dbReference>
<dbReference type="Proteomes" id="UP000178367">
    <property type="component" value="Unassembled WGS sequence"/>
</dbReference>
<organism evidence="3 4">
    <name type="scientific">Candidatus Falkowbacteria bacterium RIFOXYA2_FULL_47_19</name>
    <dbReference type="NCBI Taxonomy" id="1797994"/>
    <lineage>
        <taxon>Bacteria</taxon>
        <taxon>Candidatus Falkowiibacteriota</taxon>
    </lineage>
</organism>
<evidence type="ECO:0000259" key="1">
    <source>
        <dbReference type="Pfam" id="PF03235"/>
    </source>
</evidence>
<evidence type="ECO:0008006" key="5">
    <source>
        <dbReference type="Google" id="ProtNLM"/>
    </source>
</evidence>
<accession>A0A1F5SEM0</accession>
<dbReference type="InterPro" id="IPR011089">
    <property type="entry name" value="GmrSD_C"/>
</dbReference>
<dbReference type="Pfam" id="PF03235">
    <property type="entry name" value="GmrSD_N"/>
    <property type="match status" value="1"/>
</dbReference>
<proteinExistence type="predicted"/>
<feature type="domain" description="GmrSD restriction endonucleases C-terminal" evidence="2">
    <location>
        <begin position="457"/>
        <end position="590"/>
    </location>
</feature>
<dbReference type="PANTHER" id="PTHR35149">
    <property type="entry name" value="SLL5132 PROTEIN"/>
    <property type="match status" value="1"/>
</dbReference>
<evidence type="ECO:0000259" key="2">
    <source>
        <dbReference type="Pfam" id="PF07510"/>
    </source>
</evidence>
<dbReference type="EMBL" id="MFGB01000023">
    <property type="protein sequence ID" value="OGF25046.1"/>
    <property type="molecule type" value="Genomic_DNA"/>
</dbReference>
<evidence type="ECO:0000313" key="4">
    <source>
        <dbReference type="Proteomes" id="UP000178367"/>
    </source>
</evidence>